<evidence type="ECO:0000256" key="1">
    <source>
        <dbReference type="ARBA" id="ARBA00004123"/>
    </source>
</evidence>
<feature type="compositionally biased region" description="Polar residues" evidence="11">
    <location>
        <begin position="180"/>
        <end position="209"/>
    </location>
</feature>
<dbReference type="PROSITE" id="PS01359">
    <property type="entry name" value="ZF_PHD_1"/>
    <property type="match status" value="1"/>
</dbReference>
<dbReference type="PANTHER" id="PTHR10333:SF89">
    <property type="entry name" value="INHIBITOR OF GROWTH PROTEIN"/>
    <property type="match status" value="1"/>
</dbReference>
<dbReference type="Pfam" id="PF12998">
    <property type="entry name" value="ING"/>
    <property type="match status" value="1"/>
</dbReference>
<dbReference type="EMBL" id="CAJHJT010000001">
    <property type="protein sequence ID" value="CAD6991472.1"/>
    <property type="molecule type" value="Genomic_DNA"/>
</dbReference>
<reference evidence="13" key="3">
    <citation type="submission" date="2020-11" db="EMBL/GenBank/DDBJ databases">
        <authorList>
            <person name="Whitehead M."/>
        </authorList>
    </citation>
    <scope>NUCLEOTIDE SEQUENCE</scope>
    <source>
        <strain evidence="13">EGII</strain>
    </source>
</reference>
<dbReference type="InterPro" id="IPR013083">
    <property type="entry name" value="Znf_RING/FYVE/PHD"/>
</dbReference>
<dbReference type="InterPro" id="IPR001965">
    <property type="entry name" value="Znf_PHD"/>
</dbReference>
<feature type="binding site" evidence="8">
    <location>
        <position position="381"/>
    </location>
    <ligand>
        <name>Zn(2+)</name>
        <dbReference type="ChEBI" id="CHEBI:29105"/>
        <label>2</label>
    </ligand>
</feature>
<reference evidence="14" key="2">
    <citation type="journal article" date="2014" name="BMC Genomics">
        <title>A genomic perspective to assessing quality of mass-reared SIT flies used in Mediterranean fruit fly (Ceratitis capitata) eradication in California.</title>
        <authorList>
            <person name="Calla B."/>
            <person name="Hall B."/>
            <person name="Hou S."/>
            <person name="Geib S.M."/>
        </authorList>
    </citation>
    <scope>NUCLEOTIDE SEQUENCE</scope>
</reference>
<evidence type="ECO:0000256" key="7">
    <source>
        <dbReference type="PIRSR" id="PIRSR628651-50"/>
    </source>
</evidence>
<dbReference type="GO" id="GO:0045893">
    <property type="term" value="P:positive regulation of DNA-templated transcription"/>
    <property type="evidence" value="ECO:0007669"/>
    <property type="project" value="TreeGrafter"/>
</dbReference>
<feature type="compositionally biased region" description="Polar residues" evidence="11">
    <location>
        <begin position="153"/>
        <end position="164"/>
    </location>
</feature>
<name>W8BSN4_CERCA</name>
<keyword evidence="5 8" id="KW-0862">Zinc</keyword>
<evidence type="ECO:0000259" key="12">
    <source>
        <dbReference type="PROSITE" id="PS50016"/>
    </source>
</evidence>
<feature type="binding site" evidence="8">
    <location>
        <position position="343"/>
    </location>
    <ligand>
        <name>Zn(2+)</name>
        <dbReference type="ChEBI" id="CHEBI:29105"/>
        <label>1</label>
    </ligand>
</feature>
<dbReference type="GO" id="GO:0005634">
    <property type="term" value="C:nucleus"/>
    <property type="evidence" value="ECO:0007669"/>
    <property type="project" value="UniProtKB-SubCell"/>
</dbReference>
<dbReference type="CDD" id="cd16857">
    <property type="entry name" value="ING_ING1_2"/>
    <property type="match status" value="1"/>
</dbReference>
<dbReference type="GO" id="GO:0006325">
    <property type="term" value="P:chromatin organization"/>
    <property type="evidence" value="ECO:0007669"/>
    <property type="project" value="UniProtKB-KW"/>
</dbReference>
<evidence type="ECO:0000256" key="3">
    <source>
        <dbReference type="ARBA" id="ARBA00022723"/>
    </source>
</evidence>
<feature type="binding site" evidence="8">
    <location>
        <position position="384"/>
    </location>
    <ligand>
        <name>Zn(2+)</name>
        <dbReference type="ChEBI" id="CHEBI:29105"/>
        <label>2</label>
    </ligand>
</feature>
<feature type="compositionally biased region" description="Low complexity" evidence="11">
    <location>
        <begin position="128"/>
        <end position="139"/>
    </location>
</feature>
<evidence type="ECO:0000256" key="4">
    <source>
        <dbReference type="ARBA" id="ARBA00022771"/>
    </source>
</evidence>
<feature type="binding site" evidence="8">
    <location>
        <position position="365"/>
    </location>
    <ligand>
        <name>Zn(2+)</name>
        <dbReference type="ChEBI" id="CHEBI:29105"/>
        <label>1</label>
    </ligand>
</feature>
<dbReference type="InterPro" id="IPR019786">
    <property type="entry name" value="Zinc_finger_PHD-type_CS"/>
</dbReference>
<feature type="site" description="Histone H3K4me3 binding" evidence="7">
    <location>
        <position position="355"/>
    </location>
</feature>
<dbReference type="EMBL" id="GAMC01006632">
    <property type="protein sequence ID" value="JAB99923.1"/>
    <property type="molecule type" value="mRNA"/>
</dbReference>
<feature type="compositionally biased region" description="Polar residues" evidence="11">
    <location>
        <begin position="272"/>
        <end position="281"/>
    </location>
</feature>
<dbReference type="PROSITE" id="PS50016">
    <property type="entry name" value="ZF_PHD_2"/>
    <property type="match status" value="1"/>
</dbReference>
<feature type="site" description="Histone H3K4me3 binding" evidence="7">
    <location>
        <position position="351"/>
    </location>
</feature>
<dbReference type="PANTHER" id="PTHR10333">
    <property type="entry name" value="INHIBITOR OF GROWTH PROTEIN"/>
    <property type="match status" value="1"/>
</dbReference>
<feature type="domain" description="PHD-type" evidence="12">
    <location>
        <begin position="338"/>
        <end position="387"/>
    </location>
</feature>
<accession>W8BSN4</accession>
<dbReference type="Proteomes" id="UP000606786">
    <property type="component" value="Unassembled WGS sequence"/>
</dbReference>
<comment type="function">
    <text evidence="10">Component of an histone acetyltransferase complex.</text>
</comment>
<dbReference type="SMART" id="SM00249">
    <property type="entry name" value="PHD"/>
    <property type="match status" value="1"/>
</dbReference>
<sequence length="413" mass="44934">MLNPVSTEALLYSATYVDNYIDSVENLPDDVQRHLSRIRDIDVQYRSLLRDVDHYYDLWRSLQNNNGSDANCTRRARAIARMQQSLIQAQELGDEKMQIVNLLQELIDHKTRQLDTDQKNLDIKEEMQQQQNRIEQLQQADDIGGPTPAKQARASSPTRDNTYCANGGLSSGTGGGGSTPNSERSSHASNGTNISGTANGSSNAGNLNISGVDIQRSASKRSRRRNETLVINNSNVEYGGNESNSANEGGGGSNGGIGSDRQSGQKAIVGSGATQKKQNAQATGSGGAVGNTSGAGTSSGSNNTGKKKKRKTRAAQSSAQASVREETPPPDPIDPDEPTYCVCNQISFGEMILCDNDLCPIEWFHFSCVSLVLKPKGKWFCPNCRGDRPNVMKPKAQFLKELERYNKEKEEKT</sequence>
<evidence type="ECO:0000256" key="11">
    <source>
        <dbReference type="SAM" id="MobiDB-lite"/>
    </source>
</evidence>
<feature type="binding site" evidence="8">
    <location>
        <position position="368"/>
    </location>
    <ligand>
        <name>Zn(2+)</name>
        <dbReference type="ChEBI" id="CHEBI:29105"/>
        <label>1</label>
    </ligand>
</feature>
<evidence type="ECO:0000256" key="5">
    <source>
        <dbReference type="ARBA" id="ARBA00022833"/>
    </source>
</evidence>
<dbReference type="Gene3D" id="3.30.40.10">
    <property type="entry name" value="Zinc/RING finger domain, C3HC4 (zinc finger)"/>
    <property type="match status" value="1"/>
</dbReference>
<evidence type="ECO:0000256" key="8">
    <source>
        <dbReference type="PIRSR" id="PIRSR628651-51"/>
    </source>
</evidence>
<dbReference type="InterPro" id="IPR011011">
    <property type="entry name" value="Znf_FYVE_PHD"/>
</dbReference>
<comment type="subunit">
    <text evidence="10">Component of an histone acetyltransferase complex. Interacts with H3K4me3 and to a lesser extent with H3K4me2.</text>
</comment>
<feature type="region of interest" description="Disordered" evidence="11">
    <location>
        <begin position="127"/>
        <end position="338"/>
    </location>
</feature>
<organism evidence="14">
    <name type="scientific">Ceratitis capitata</name>
    <name type="common">Mediterranean fruit fly</name>
    <name type="synonym">Tephritis capitata</name>
    <dbReference type="NCBI Taxonomy" id="7213"/>
    <lineage>
        <taxon>Eukaryota</taxon>
        <taxon>Metazoa</taxon>
        <taxon>Ecdysozoa</taxon>
        <taxon>Arthropoda</taxon>
        <taxon>Hexapoda</taxon>
        <taxon>Insecta</taxon>
        <taxon>Pterygota</taxon>
        <taxon>Neoptera</taxon>
        <taxon>Endopterygota</taxon>
        <taxon>Diptera</taxon>
        <taxon>Brachycera</taxon>
        <taxon>Muscomorpha</taxon>
        <taxon>Tephritoidea</taxon>
        <taxon>Tephritidae</taxon>
        <taxon>Ceratitis</taxon>
        <taxon>Ceratitis</taxon>
    </lineage>
</organism>
<keyword evidence="6 10" id="KW-0539">Nucleus</keyword>
<feature type="binding site" evidence="8">
    <location>
        <position position="354"/>
    </location>
    <ligand>
        <name>Zn(2+)</name>
        <dbReference type="ChEBI" id="CHEBI:29105"/>
        <label>2</label>
    </ligand>
</feature>
<evidence type="ECO:0000256" key="9">
    <source>
        <dbReference type="PROSITE-ProRule" id="PRU00146"/>
    </source>
</evidence>
<comment type="subcellular location">
    <subcellularLocation>
        <location evidence="1 10">Nucleus</location>
    </subcellularLocation>
</comment>
<feature type="compositionally biased region" description="Low complexity" evidence="11">
    <location>
        <begin position="290"/>
        <end position="304"/>
    </location>
</feature>
<dbReference type="GO" id="GO:0008270">
    <property type="term" value="F:zinc ion binding"/>
    <property type="evidence" value="ECO:0007669"/>
    <property type="project" value="UniProtKB-KW"/>
</dbReference>
<proteinExistence type="evidence at transcript level"/>
<comment type="similarity">
    <text evidence="2 10">Belongs to the ING family.</text>
</comment>
<dbReference type="SUPFAM" id="SSF57903">
    <property type="entry name" value="FYVE/PHD zinc finger"/>
    <property type="match status" value="1"/>
</dbReference>
<comment type="domain">
    <text evidence="10">The PHD-type zinc finger mediates the binding to H3K4me3.</text>
</comment>
<dbReference type="OrthoDB" id="5411773at2759"/>
<dbReference type="InterPro" id="IPR028643">
    <property type="entry name" value="ING1_PHD_Znf"/>
</dbReference>
<dbReference type="InterPro" id="IPR019787">
    <property type="entry name" value="Znf_PHD-finger"/>
</dbReference>
<reference evidence="14" key="1">
    <citation type="submission" date="2013-07" db="EMBL/GenBank/DDBJ databases">
        <authorList>
            <person name="Geib S."/>
        </authorList>
    </citation>
    <scope>NUCLEOTIDE SEQUENCE</scope>
</reference>
<feature type="site" description="Histone H3K4me3 binding" evidence="7">
    <location>
        <position position="340"/>
    </location>
</feature>
<feature type="compositionally biased region" description="Gly residues" evidence="11">
    <location>
        <begin position="169"/>
        <end position="178"/>
    </location>
</feature>
<keyword evidence="10" id="KW-0156">Chromatin regulator</keyword>
<protein>
    <recommendedName>
        <fullName evidence="10">Inhibitor of growth protein</fullName>
    </recommendedName>
</protein>
<dbReference type="SMART" id="SM01408">
    <property type="entry name" value="ING"/>
    <property type="match status" value="1"/>
</dbReference>
<evidence type="ECO:0000313" key="14">
    <source>
        <dbReference type="EMBL" id="JAB99923.1"/>
    </source>
</evidence>
<feature type="binding site" evidence="8">
    <location>
        <position position="359"/>
    </location>
    <ligand>
        <name>Zn(2+)</name>
        <dbReference type="ChEBI" id="CHEBI:29105"/>
        <label>2</label>
    </ligand>
</feature>
<evidence type="ECO:0000256" key="2">
    <source>
        <dbReference type="ARBA" id="ARBA00010210"/>
    </source>
</evidence>
<keyword evidence="3 8" id="KW-0479">Metal-binding</keyword>
<dbReference type="CDD" id="cd15584">
    <property type="entry name" value="PHD_ING1_2"/>
    <property type="match status" value="1"/>
</dbReference>
<keyword evidence="4 9" id="KW-0863">Zinc-finger</keyword>
<keyword evidence="15" id="KW-1185">Reference proteome</keyword>
<evidence type="ECO:0000256" key="6">
    <source>
        <dbReference type="ARBA" id="ARBA00023242"/>
    </source>
</evidence>
<dbReference type="Gene3D" id="6.10.140.1740">
    <property type="match status" value="1"/>
</dbReference>
<dbReference type="InterPro" id="IPR028651">
    <property type="entry name" value="ING_fam"/>
</dbReference>
<evidence type="ECO:0000313" key="15">
    <source>
        <dbReference type="Proteomes" id="UP000606786"/>
    </source>
</evidence>
<feature type="binding site" evidence="8">
    <location>
        <position position="341"/>
    </location>
    <ligand>
        <name>Zn(2+)</name>
        <dbReference type="ChEBI" id="CHEBI:29105"/>
        <label>1</label>
    </ligand>
</feature>
<dbReference type="InterPro" id="IPR024610">
    <property type="entry name" value="ING_N_histone-binding"/>
</dbReference>
<evidence type="ECO:0000313" key="13">
    <source>
        <dbReference type="EMBL" id="CAD6991472.1"/>
    </source>
</evidence>
<gene>
    <name evidence="14" type="primary">ING1</name>
    <name evidence="13" type="ORF">CCAP1982_LOCUS397</name>
</gene>
<evidence type="ECO:0000256" key="10">
    <source>
        <dbReference type="RuleBase" id="RU361213"/>
    </source>
</evidence>
<feature type="site" description="Histone H3K4me3 binding" evidence="7">
    <location>
        <position position="363"/>
    </location>
</feature>
<feature type="compositionally biased region" description="Gly residues" evidence="11">
    <location>
        <begin position="248"/>
        <end position="258"/>
    </location>
</feature>
<dbReference type="FunFam" id="3.30.40.10:FF:000021">
    <property type="entry name" value="Inhibitor of growth 2b"/>
    <property type="match status" value="1"/>
</dbReference>
<dbReference type="AlphaFoldDB" id="W8BSN4"/>